<dbReference type="EMBL" id="CP036339">
    <property type="protein sequence ID" value="QDT75743.1"/>
    <property type="molecule type" value="Genomic_DNA"/>
</dbReference>
<gene>
    <name evidence="1" type="ORF">I41_49850</name>
</gene>
<sequence length="75" mass="8362">MRRVGCERIVPKGRQGDAFFFGVAFRLETAPVGRPQFGRHVPIAGTFLGHSNPLWRRVIQTLTKPHHAAIQESGV</sequence>
<protein>
    <submittedName>
        <fullName evidence="1">Uncharacterized protein</fullName>
    </submittedName>
</protein>
<keyword evidence="2" id="KW-1185">Reference proteome</keyword>
<dbReference type="KEGG" id="llh:I41_49850"/>
<proteinExistence type="predicted"/>
<evidence type="ECO:0000313" key="1">
    <source>
        <dbReference type="EMBL" id="QDT75743.1"/>
    </source>
</evidence>
<organism evidence="1 2">
    <name type="scientific">Lacipirellula limnantheis</name>
    <dbReference type="NCBI Taxonomy" id="2528024"/>
    <lineage>
        <taxon>Bacteria</taxon>
        <taxon>Pseudomonadati</taxon>
        <taxon>Planctomycetota</taxon>
        <taxon>Planctomycetia</taxon>
        <taxon>Pirellulales</taxon>
        <taxon>Lacipirellulaceae</taxon>
        <taxon>Lacipirellula</taxon>
    </lineage>
</organism>
<name>A0A517U558_9BACT</name>
<accession>A0A517U558</accession>
<dbReference type="AlphaFoldDB" id="A0A517U558"/>
<dbReference type="Proteomes" id="UP000317909">
    <property type="component" value="Chromosome"/>
</dbReference>
<reference evidence="1 2" key="1">
    <citation type="submission" date="2019-02" db="EMBL/GenBank/DDBJ databases">
        <title>Deep-cultivation of Planctomycetes and their phenomic and genomic characterization uncovers novel biology.</title>
        <authorList>
            <person name="Wiegand S."/>
            <person name="Jogler M."/>
            <person name="Boedeker C."/>
            <person name="Pinto D."/>
            <person name="Vollmers J."/>
            <person name="Rivas-Marin E."/>
            <person name="Kohn T."/>
            <person name="Peeters S.H."/>
            <person name="Heuer A."/>
            <person name="Rast P."/>
            <person name="Oberbeckmann S."/>
            <person name="Bunk B."/>
            <person name="Jeske O."/>
            <person name="Meyerdierks A."/>
            <person name="Storesund J.E."/>
            <person name="Kallscheuer N."/>
            <person name="Luecker S."/>
            <person name="Lage O.M."/>
            <person name="Pohl T."/>
            <person name="Merkel B.J."/>
            <person name="Hornburger P."/>
            <person name="Mueller R.-W."/>
            <person name="Bruemmer F."/>
            <person name="Labrenz M."/>
            <person name="Spormann A.M."/>
            <person name="Op den Camp H."/>
            <person name="Overmann J."/>
            <person name="Amann R."/>
            <person name="Jetten M.S.M."/>
            <person name="Mascher T."/>
            <person name="Medema M.H."/>
            <person name="Devos D.P."/>
            <person name="Kaster A.-K."/>
            <person name="Ovreas L."/>
            <person name="Rohde M."/>
            <person name="Galperin M.Y."/>
            <person name="Jogler C."/>
        </authorList>
    </citation>
    <scope>NUCLEOTIDE SEQUENCE [LARGE SCALE GENOMIC DNA]</scope>
    <source>
        <strain evidence="1 2">I41</strain>
    </source>
</reference>
<evidence type="ECO:0000313" key="2">
    <source>
        <dbReference type="Proteomes" id="UP000317909"/>
    </source>
</evidence>